<name>A0A0C9WXR5_9AGAR</name>
<keyword evidence="2" id="KW-1185">Reference proteome</keyword>
<dbReference type="HOGENOM" id="CLU_2764759_0_0_1"/>
<protein>
    <submittedName>
        <fullName evidence="1">Uncharacterized protein</fullName>
    </submittedName>
</protein>
<sequence length="70" mass="7584">LILFSQSPYVVVQDGWHFTALFESDTFCAASQLTPSCRGRACLRSAARQMTPPASNVARNVCNPAAFAHP</sequence>
<reference evidence="1 2" key="1">
    <citation type="submission" date="2014-04" db="EMBL/GenBank/DDBJ databases">
        <authorList>
            <consortium name="DOE Joint Genome Institute"/>
            <person name="Kuo A."/>
            <person name="Kohler A."/>
            <person name="Nagy L.G."/>
            <person name="Floudas D."/>
            <person name="Copeland A."/>
            <person name="Barry K.W."/>
            <person name="Cichocki N."/>
            <person name="Veneault-Fourrey C."/>
            <person name="LaButti K."/>
            <person name="Lindquist E.A."/>
            <person name="Lipzen A."/>
            <person name="Lundell T."/>
            <person name="Morin E."/>
            <person name="Murat C."/>
            <person name="Sun H."/>
            <person name="Tunlid A."/>
            <person name="Henrissat B."/>
            <person name="Grigoriev I.V."/>
            <person name="Hibbett D.S."/>
            <person name="Martin F."/>
            <person name="Nordberg H.P."/>
            <person name="Cantor M.N."/>
            <person name="Hua S.X."/>
        </authorList>
    </citation>
    <scope>NUCLEOTIDE SEQUENCE [LARGE SCALE GENOMIC DNA]</scope>
    <source>
        <strain evidence="1 2">LaAM-08-1</strain>
    </source>
</reference>
<reference evidence="2" key="2">
    <citation type="submission" date="2015-01" db="EMBL/GenBank/DDBJ databases">
        <title>Evolutionary Origins and Diversification of the Mycorrhizal Mutualists.</title>
        <authorList>
            <consortium name="DOE Joint Genome Institute"/>
            <consortium name="Mycorrhizal Genomics Consortium"/>
            <person name="Kohler A."/>
            <person name="Kuo A."/>
            <person name="Nagy L.G."/>
            <person name="Floudas D."/>
            <person name="Copeland A."/>
            <person name="Barry K.W."/>
            <person name="Cichocki N."/>
            <person name="Veneault-Fourrey C."/>
            <person name="LaButti K."/>
            <person name="Lindquist E.A."/>
            <person name="Lipzen A."/>
            <person name="Lundell T."/>
            <person name="Morin E."/>
            <person name="Murat C."/>
            <person name="Riley R."/>
            <person name="Ohm R."/>
            <person name="Sun H."/>
            <person name="Tunlid A."/>
            <person name="Henrissat B."/>
            <person name="Grigoriev I.V."/>
            <person name="Hibbett D.S."/>
            <person name="Martin F."/>
        </authorList>
    </citation>
    <scope>NUCLEOTIDE SEQUENCE [LARGE SCALE GENOMIC DNA]</scope>
    <source>
        <strain evidence="2">LaAM-08-1</strain>
    </source>
</reference>
<proteinExistence type="predicted"/>
<organism evidence="1 2">
    <name type="scientific">Laccaria amethystina LaAM-08-1</name>
    <dbReference type="NCBI Taxonomy" id="1095629"/>
    <lineage>
        <taxon>Eukaryota</taxon>
        <taxon>Fungi</taxon>
        <taxon>Dikarya</taxon>
        <taxon>Basidiomycota</taxon>
        <taxon>Agaricomycotina</taxon>
        <taxon>Agaricomycetes</taxon>
        <taxon>Agaricomycetidae</taxon>
        <taxon>Agaricales</taxon>
        <taxon>Agaricineae</taxon>
        <taxon>Hydnangiaceae</taxon>
        <taxon>Laccaria</taxon>
    </lineage>
</organism>
<dbReference type="Proteomes" id="UP000054477">
    <property type="component" value="Unassembled WGS sequence"/>
</dbReference>
<evidence type="ECO:0000313" key="1">
    <source>
        <dbReference type="EMBL" id="KIK04505.1"/>
    </source>
</evidence>
<feature type="non-terminal residue" evidence="1">
    <location>
        <position position="1"/>
    </location>
</feature>
<dbReference type="AlphaFoldDB" id="A0A0C9WXR5"/>
<accession>A0A0C9WXR5</accession>
<evidence type="ECO:0000313" key="2">
    <source>
        <dbReference type="Proteomes" id="UP000054477"/>
    </source>
</evidence>
<dbReference type="EMBL" id="KN838569">
    <property type="protein sequence ID" value="KIK04505.1"/>
    <property type="molecule type" value="Genomic_DNA"/>
</dbReference>
<gene>
    <name evidence="1" type="ORF">K443DRAFT_418210</name>
</gene>